<comment type="catalytic activity">
    <reaction evidence="9 10">
        <text>L-threonyl-[protein] + FAD = FMN-L-threonyl-[protein] + AMP + H(+)</text>
        <dbReference type="Rhea" id="RHEA:36847"/>
        <dbReference type="Rhea" id="RHEA-COMP:11060"/>
        <dbReference type="Rhea" id="RHEA-COMP:11061"/>
        <dbReference type="ChEBI" id="CHEBI:15378"/>
        <dbReference type="ChEBI" id="CHEBI:30013"/>
        <dbReference type="ChEBI" id="CHEBI:57692"/>
        <dbReference type="ChEBI" id="CHEBI:74257"/>
        <dbReference type="ChEBI" id="CHEBI:456215"/>
        <dbReference type="EC" id="2.7.1.180"/>
    </reaction>
</comment>
<dbReference type="OrthoDB" id="9778595at2"/>
<evidence type="ECO:0000256" key="3">
    <source>
        <dbReference type="ARBA" id="ARBA00022630"/>
    </source>
</evidence>
<dbReference type="EMBL" id="FPBV01000001">
    <property type="protein sequence ID" value="SFU33755.1"/>
    <property type="molecule type" value="Genomic_DNA"/>
</dbReference>
<keyword evidence="3 10" id="KW-0285">Flavoprotein</keyword>
<dbReference type="RefSeq" id="WP_074948653.1">
    <property type="nucleotide sequence ID" value="NZ_FPBV01000001.1"/>
</dbReference>
<evidence type="ECO:0000256" key="9">
    <source>
        <dbReference type="ARBA" id="ARBA00048540"/>
    </source>
</evidence>
<dbReference type="AlphaFoldDB" id="A0A1I7FCA4"/>
<keyword evidence="7 10" id="KW-0460">Magnesium</keyword>
<evidence type="ECO:0000256" key="1">
    <source>
        <dbReference type="ARBA" id="ARBA00011955"/>
    </source>
</evidence>
<feature type="region of interest" description="Disordered" evidence="12">
    <location>
        <begin position="34"/>
        <end position="54"/>
    </location>
</feature>
<evidence type="ECO:0000256" key="10">
    <source>
        <dbReference type="PIRNR" id="PIRNR006268"/>
    </source>
</evidence>
<organism evidence="13 14">
    <name type="scientific">Alicyclobacillus macrosporangiidus</name>
    <dbReference type="NCBI Taxonomy" id="392015"/>
    <lineage>
        <taxon>Bacteria</taxon>
        <taxon>Bacillati</taxon>
        <taxon>Bacillota</taxon>
        <taxon>Bacilli</taxon>
        <taxon>Bacillales</taxon>
        <taxon>Alicyclobacillaceae</taxon>
        <taxon>Alicyclobacillus</taxon>
    </lineage>
</organism>
<keyword evidence="6 10" id="KW-0274">FAD</keyword>
<dbReference type="GO" id="GO:0016740">
    <property type="term" value="F:transferase activity"/>
    <property type="evidence" value="ECO:0007669"/>
    <property type="project" value="UniProtKB-UniRule"/>
</dbReference>
<dbReference type="Proteomes" id="UP000183508">
    <property type="component" value="Unassembled WGS sequence"/>
</dbReference>
<dbReference type="InterPro" id="IPR024932">
    <property type="entry name" value="ApbE"/>
</dbReference>
<dbReference type="SUPFAM" id="SSF143631">
    <property type="entry name" value="ApbE-like"/>
    <property type="match status" value="1"/>
</dbReference>
<sequence>MGLVTERRDDLVRTTFAAMGTTVEVVVADGEAAEPARARHVPGDTGGERLPGGTGVERLLDEARRLVADWERRLSRFHPDSDISRINAAAGRWVPVHPGTMEVLRLAEDARRATGGWYHPGLGRAMRAAGYGVSFSELTPAPPLQRSGPTPWGEWPEPAPHSGDLALPVDRTAYELDERALRVKVVEGSEIDLGGIAKGWIVEQVASWLRGMGLRQFIVNAGGDMVCVGLCGERPWRVGIDDPFGGTAPALTLDVWDLALATSGTYRRRWQAGDGIVHHLMDPRTGRPAQTDVVSCTVLHERLVVAEVLAKVALLLGRDAGTAWLAGQPQRGWVMIAADGEVRHAWTGRKSG</sequence>
<dbReference type="EC" id="2.7.1.180" evidence="1 10"/>
<protein>
    <recommendedName>
        <fullName evidence="2 10">FAD:protein FMN transferase</fullName>
        <ecNumber evidence="1 10">2.7.1.180</ecNumber>
    </recommendedName>
    <alternativeName>
        <fullName evidence="8 10">Flavin transferase</fullName>
    </alternativeName>
</protein>
<keyword evidence="13" id="KW-0449">Lipoprotein</keyword>
<dbReference type="STRING" id="392015.SAMN05421543_101173"/>
<reference evidence="14" key="1">
    <citation type="submission" date="2016-10" db="EMBL/GenBank/DDBJ databases">
        <authorList>
            <person name="Varghese N."/>
        </authorList>
    </citation>
    <scope>NUCLEOTIDE SEQUENCE [LARGE SCALE GENOMIC DNA]</scope>
    <source>
        <strain evidence="14">DSM 17980</strain>
    </source>
</reference>
<keyword evidence="5 10" id="KW-0479">Metal-binding</keyword>
<name>A0A1I7FCA4_9BACL</name>
<dbReference type="PIRSF" id="PIRSF006268">
    <property type="entry name" value="ApbE"/>
    <property type="match status" value="1"/>
</dbReference>
<dbReference type="Pfam" id="PF02424">
    <property type="entry name" value="ApbE"/>
    <property type="match status" value="1"/>
</dbReference>
<dbReference type="PANTHER" id="PTHR30040:SF2">
    <property type="entry name" value="FAD:PROTEIN FMN TRANSFERASE"/>
    <property type="match status" value="1"/>
</dbReference>
<evidence type="ECO:0000256" key="5">
    <source>
        <dbReference type="ARBA" id="ARBA00022723"/>
    </source>
</evidence>
<evidence type="ECO:0000313" key="14">
    <source>
        <dbReference type="Proteomes" id="UP000183508"/>
    </source>
</evidence>
<proteinExistence type="inferred from homology"/>
<dbReference type="GO" id="GO:0046872">
    <property type="term" value="F:metal ion binding"/>
    <property type="evidence" value="ECO:0007669"/>
    <property type="project" value="UniProtKB-UniRule"/>
</dbReference>
<gene>
    <name evidence="13" type="ORF">SAMN05421543_101173</name>
</gene>
<comment type="similarity">
    <text evidence="10">Belongs to the ApbE family.</text>
</comment>
<evidence type="ECO:0000256" key="8">
    <source>
        <dbReference type="ARBA" id="ARBA00031306"/>
    </source>
</evidence>
<feature type="binding site" evidence="11">
    <location>
        <position position="195"/>
    </location>
    <ligand>
        <name>Mg(2+)</name>
        <dbReference type="ChEBI" id="CHEBI:18420"/>
    </ligand>
</feature>
<comment type="cofactor">
    <cofactor evidence="11">
        <name>Mg(2+)</name>
        <dbReference type="ChEBI" id="CHEBI:18420"/>
    </cofactor>
    <cofactor evidence="11">
        <name>Mn(2+)</name>
        <dbReference type="ChEBI" id="CHEBI:29035"/>
    </cofactor>
    <text evidence="11">Magnesium. Can also use manganese.</text>
</comment>
<evidence type="ECO:0000256" key="2">
    <source>
        <dbReference type="ARBA" id="ARBA00016337"/>
    </source>
</evidence>
<dbReference type="InterPro" id="IPR003374">
    <property type="entry name" value="ApbE-like_sf"/>
</dbReference>
<evidence type="ECO:0000256" key="6">
    <source>
        <dbReference type="ARBA" id="ARBA00022827"/>
    </source>
</evidence>
<keyword evidence="4 10" id="KW-0808">Transferase</keyword>
<evidence type="ECO:0000256" key="12">
    <source>
        <dbReference type="SAM" id="MobiDB-lite"/>
    </source>
</evidence>
<evidence type="ECO:0000256" key="11">
    <source>
        <dbReference type="PIRSR" id="PIRSR006268-2"/>
    </source>
</evidence>
<dbReference type="PANTHER" id="PTHR30040">
    <property type="entry name" value="THIAMINE BIOSYNTHESIS LIPOPROTEIN APBE"/>
    <property type="match status" value="1"/>
</dbReference>
<dbReference type="Gene3D" id="3.10.520.10">
    <property type="entry name" value="ApbE-like domains"/>
    <property type="match status" value="1"/>
</dbReference>
<accession>A0A1I7FCA4</accession>
<evidence type="ECO:0000313" key="13">
    <source>
        <dbReference type="EMBL" id="SFU33755.1"/>
    </source>
</evidence>
<evidence type="ECO:0000256" key="7">
    <source>
        <dbReference type="ARBA" id="ARBA00022842"/>
    </source>
</evidence>
<evidence type="ECO:0000256" key="4">
    <source>
        <dbReference type="ARBA" id="ARBA00022679"/>
    </source>
</evidence>
<keyword evidence="14" id="KW-1185">Reference proteome</keyword>